<comment type="caution">
    <text evidence="1">The sequence shown here is derived from an EMBL/GenBank/DDBJ whole genome shotgun (WGS) entry which is preliminary data.</text>
</comment>
<dbReference type="PATRIC" id="fig|28128.5.peg.710"/>
<dbReference type="STRING" id="28128.HMPREF3226_00703"/>
<evidence type="ECO:0000313" key="2">
    <source>
        <dbReference type="Proteomes" id="UP000070533"/>
    </source>
</evidence>
<sequence length="75" mass="8615">MQKQQYKRVESAICTTYFSGLQISQVRFLVKKVDKTHVADSHFFITFPPVYEAKGVFFCIFAATMAQMSLNSEKP</sequence>
<reference evidence="2" key="1">
    <citation type="submission" date="2016-01" db="EMBL/GenBank/DDBJ databases">
        <authorList>
            <person name="Mitreva M."/>
            <person name="Pepin K.H."/>
            <person name="Mihindukulasuriya K.A."/>
            <person name="Fulton R."/>
            <person name="Fronick C."/>
            <person name="O'Laughlin M."/>
            <person name="Miner T."/>
            <person name="Herter B."/>
            <person name="Rosa B.A."/>
            <person name="Cordes M."/>
            <person name="Tomlinson C."/>
            <person name="Wollam A."/>
            <person name="Palsikar V.B."/>
            <person name="Mardis E.R."/>
            <person name="Wilson R.K."/>
        </authorList>
    </citation>
    <scope>NUCLEOTIDE SEQUENCE [LARGE SCALE GENOMIC DNA]</scope>
    <source>
        <strain evidence="2">MJR7716</strain>
    </source>
</reference>
<proteinExistence type="predicted"/>
<organism evidence="1 2">
    <name type="scientific">Prevotella corporis</name>
    <dbReference type="NCBI Taxonomy" id="28128"/>
    <lineage>
        <taxon>Bacteria</taxon>
        <taxon>Pseudomonadati</taxon>
        <taxon>Bacteroidota</taxon>
        <taxon>Bacteroidia</taxon>
        <taxon>Bacteroidales</taxon>
        <taxon>Prevotellaceae</taxon>
        <taxon>Prevotella</taxon>
    </lineage>
</organism>
<gene>
    <name evidence="1" type="ORF">HMPREF3226_00703</name>
</gene>
<dbReference type="AlphaFoldDB" id="A0A133QHI2"/>
<dbReference type="Proteomes" id="UP000070533">
    <property type="component" value="Unassembled WGS sequence"/>
</dbReference>
<evidence type="ECO:0000313" key="1">
    <source>
        <dbReference type="EMBL" id="KXA42346.1"/>
    </source>
</evidence>
<protein>
    <submittedName>
        <fullName evidence="1">Uncharacterized protein</fullName>
    </submittedName>
</protein>
<accession>A0A133QHI2</accession>
<name>A0A133QHI2_9BACT</name>
<keyword evidence="2" id="KW-1185">Reference proteome</keyword>
<dbReference type="EMBL" id="LRQG01000037">
    <property type="protein sequence ID" value="KXA42346.1"/>
    <property type="molecule type" value="Genomic_DNA"/>
</dbReference>